<organism evidence="1 2">
    <name type="scientific">Romanomermis culicivorax</name>
    <name type="common">Nematode worm</name>
    <dbReference type="NCBI Taxonomy" id="13658"/>
    <lineage>
        <taxon>Eukaryota</taxon>
        <taxon>Metazoa</taxon>
        <taxon>Ecdysozoa</taxon>
        <taxon>Nematoda</taxon>
        <taxon>Enoplea</taxon>
        <taxon>Dorylaimia</taxon>
        <taxon>Mermithida</taxon>
        <taxon>Mermithoidea</taxon>
        <taxon>Mermithidae</taxon>
        <taxon>Romanomermis</taxon>
    </lineage>
</organism>
<dbReference type="WBParaSite" id="nRc.2.0.1.t06447-RA">
    <property type="protein sequence ID" value="nRc.2.0.1.t06447-RA"/>
    <property type="gene ID" value="nRc.2.0.1.g06447"/>
</dbReference>
<accession>A0A915HY03</accession>
<evidence type="ECO:0000313" key="1">
    <source>
        <dbReference type="Proteomes" id="UP000887565"/>
    </source>
</evidence>
<keyword evidence="1" id="KW-1185">Reference proteome</keyword>
<reference evidence="2" key="1">
    <citation type="submission" date="2022-11" db="UniProtKB">
        <authorList>
            <consortium name="WormBaseParasite"/>
        </authorList>
    </citation>
    <scope>IDENTIFICATION</scope>
</reference>
<sequence>MVSESIVVGWIGVDSSISAGASVEISSIVSFKKIGDLHSSRCNIGGRFRGGEQFRVRRMHQRRLENC</sequence>
<dbReference type="AlphaFoldDB" id="A0A915HY03"/>
<name>A0A915HY03_ROMCU</name>
<proteinExistence type="predicted"/>
<protein>
    <submittedName>
        <fullName evidence="2">Uncharacterized protein</fullName>
    </submittedName>
</protein>
<dbReference type="Proteomes" id="UP000887565">
    <property type="component" value="Unplaced"/>
</dbReference>
<evidence type="ECO:0000313" key="2">
    <source>
        <dbReference type="WBParaSite" id="nRc.2.0.1.t06447-RA"/>
    </source>
</evidence>